<protein>
    <submittedName>
        <fullName evidence="1">Uncharacterized protein</fullName>
    </submittedName>
</protein>
<comment type="caution">
    <text evidence="1">The sequence shown here is derived from an EMBL/GenBank/DDBJ whole genome shotgun (WGS) entry which is preliminary data.</text>
</comment>
<dbReference type="EMBL" id="SMYO01000001">
    <property type="protein sequence ID" value="TDK65173.1"/>
    <property type="molecule type" value="Genomic_DNA"/>
</dbReference>
<evidence type="ECO:0000313" key="1">
    <source>
        <dbReference type="EMBL" id="TDK65173.1"/>
    </source>
</evidence>
<accession>A0A4R5W211</accession>
<organism evidence="1 2">
    <name type="scientific">Bacillus salipaludis</name>
    <dbReference type="NCBI Taxonomy" id="2547811"/>
    <lineage>
        <taxon>Bacteria</taxon>
        <taxon>Bacillati</taxon>
        <taxon>Bacillota</taxon>
        <taxon>Bacilli</taxon>
        <taxon>Bacillales</taxon>
        <taxon>Bacillaceae</taxon>
        <taxon>Bacillus</taxon>
    </lineage>
</organism>
<reference evidence="1 2" key="1">
    <citation type="submission" date="2019-03" db="EMBL/GenBank/DDBJ databases">
        <title>Bacillus niacini sp. nov. a Nicotinate-Metabolizing Mesophile Isolated from Soil.</title>
        <authorList>
            <person name="Zhang G."/>
        </authorList>
    </citation>
    <scope>NUCLEOTIDE SEQUENCE [LARGE SCALE GENOMIC DNA]</scope>
    <source>
        <strain evidence="1 2">WN066</strain>
    </source>
</reference>
<gene>
    <name evidence="1" type="ORF">E2K98_02745</name>
</gene>
<evidence type="ECO:0000313" key="2">
    <source>
        <dbReference type="Proteomes" id="UP000295132"/>
    </source>
</evidence>
<name>A0A4R5W211_9BACI</name>
<dbReference type="AlphaFoldDB" id="A0A4R5W211"/>
<sequence>MSVCPVCNGLREVYLLCTNCGDPMLESGRLMDFYDDYSPYMEIDLMKMEDGYPDSYSGNKCPHLYRCPSCLADTVVFIKE</sequence>
<proteinExistence type="predicted"/>
<dbReference type="Proteomes" id="UP000295132">
    <property type="component" value="Unassembled WGS sequence"/>
</dbReference>